<dbReference type="PROSITE" id="PS51257">
    <property type="entry name" value="PROKAR_LIPOPROTEIN"/>
    <property type="match status" value="1"/>
</dbReference>
<dbReference type="AlphaFoldDB" id="A0A6L5XH98"/>
<accession>A0A6L5XH98</accession>
<protein>
    <recommendedName>
        <fullName evidence="4">Lipoprotein</fullName>
    </recommendedName>
</protein>
<feature type="chain" id="PRO_5026854394" description="Lipoprotein" evidence="1">
    <location>
        <begin position="24"/>
        <end position="143"/>
    </location>
</feature>
<evidence type="ECO:0000256" key="1">
    <source>
        <dbReference type="SAM" id="SignalP"/>
    </source>
</evidence>
<reference evidence="2 3" key="1">
    <citation type="submission" date="2019-09" db="EMBL/GenBank/DDBJ databases">
        <title>In-depth cultivation of the pig gut microbiome towards novel bacterial diversity and tailored functional studies.</title>
        <authorList>
            <person name="Wylensek D."/>
            <person name="Hitch T.C.A."/>
            <person name="Clavel T."/>
        </authorList>
    </citation>
    <scope>NUCLEOTIDE SEQUENCE [LARGE SCALE GENOMIC DNA]</scope>
    <source>
        <strain evidence="2 3">PG-178-WT-4</strain>
    </source>
</reference>
<name>A0A6L5XH98_9BACT</name>
<evidence type="ECO:0008006" key="4">
    <source>
        <dbReference type="Google" id="ProtNLM"/>
    </source>
</evidence>
<comment type="caution">
    <text evidence="2">The sequence shown here is derived from an EMBL/GenBank/DDBJ whole genome shotgun (WGS) entry which is preliminary data.</text>
</comment>
<keyword evidence="3" id="KW-1185">Reference proteome</keyword>
<organism evidence="2 3">
    <name type="scientific">Desulfovibrio porci</name>
    <dbReference type="NCBI Taxonomy" id="2605782"/>
    <lineage>
        <taxon>Bacteria</taxon>
        <taxon>Pseudomonadati</taxon>
        <taxon>Thermodesulfobacteriota</taxon>
        <taxon>Desulfovibrionia</taxon>
        <taxon>Desulfovibrionales</taxon>
        <taxon>Desulfovibrionaceae</taxon>
        <taxon>Desulfovibrio</taxon>
    </lineage>
</organism>
<feature type="signal peptide" evidence="1">
    <location>
        <begin position="1"/>
        <end position="23"/>
    </location>
</feature>
<keyword evidence="1" id="KW-0732">Signal</keyword>
<sequence length="143" mass="15541">MKKSILSLGLALVLALACVNAQAAESSDAAGMGNPVDQFTGAVWEKTTESNKAAFLFGVESAITVEYFVNAKVAEKAAKAGKRPVYTLSPFEKGWMKAFKDVKRAEIIKMVDEWYAANPKSLDRPVLSVIWYELIAPRLAAAK</sequence>
<dbReference type="RefSeq" id="WP_288229990.1">
    <property type="nucleotide sequence ID" value="NZ_DBFWWU010000119.1"/>
</dbReference>
<gene>
    <name evidence="2" type="ORF">FYJ44_00610</name>
</gene>
<evidence type="ECO:0000313" key="2">
    <source>
        <dbReference type="EMBL" id="MSS26573.1"/>
    </source>
</evidence>
<evidence type="ECO:0000313" key="3">
    <source>
        <dbReference type="Proteomes" id="UP000477488"/>
    </source>
</evidence>
<dbReference type="EMBL" id="VUMH01000001">
    <property type="protein sequence ID" value="MSS26573.1"/>
    <property type="molecule type" value="Genomic_DNA"/>
</dbReference>
<proteinExistence type="predicted"/>
<dbReference type="Proteomes" id="UP000477488">
    <property type="component" value="Unassembled WGS sequence"/>
</dbReference>